<dbReference type="AlphaFoldDB" id="A0A1N6HLB9"/>
<dbReference type="SUPFAM" id="SSF160631">
    <property type="entry name" value="SMI1/KNR4-like"/>
    <property type="match status" value="1"/>
</dbReference>
<name>A0A1N6HLB9_9FLAO</name>
<dbReference type="STRING" id="59733.SAMN05421769_2641"/>
<gene>
    <name evidence="1" type="ORF">SAMN05421769_2641</name>
</gene>
<evidence type="ECO:0000313" key="1">
    <source>
        <dbReference type="EMBL" id="SIO20638.1"/>
    </source>
</evidence>
<sequence>MERKDDYSRGGFVGESIFFDNVFGNHTNKDGLIEQLQEDNKTNLISQINDKNIFVFNSHQGYLFAFFKLNGGDNPPVYGYAEGQEKNSFPKLTNSLLEFFELYLEDGKDPFNLLD</sequence>
<reference evidence="2" key="1">
    <citation type="submission" date="2016-12" db="EMBL/GenBank/DDBJ databases">
        <authorList>
            <person name="Varghese N."/>
            <person name="Submissions S."/>
        </authorList>
    </citation>
    <scope>NUCLEOTIDE SEQUENCE [LARGE SCALE GENOMIC DNA]</scope>
    <source>
        <strain evidence="2">DSM 16779</strain>
    </source>
</reference>
<dbReference type="EMBL" id="FSRQ01000002">
    <property type="protein sequence ID" value="SIO20638.1"/>
    <property type="molecule type" value="Genomic_DNA"/>
</dbReference>
<evidence type="ECO:0008006" key="3">
    <source>
        <dbReference type="Google" id="ProtNLM"/>
    </source>
</evidence>
<keyword evidence="2" id="KW-1185">Reference proteome</keyword>
<protein>
    <recommendedName>
        <fullName evidence="3">SMI1 / KNR4 family (SUKH-1)</fullName>
    </recommendedName>
</protein>
<organism evidence="1 2">
    <name type="scientific">Chryseobacterium scophthalmum</name>
    <dbReference type="NCBI Taxonomy" id="59733"/>
    <lineage>
        <taxon>Bacteria</taxon>
        <taxon>Pseudomonadati</taxon>
        <taxon>Bacteroidota</taxon>
        <taxon>Flavobacteriia</taxon>
        <taxon>Flavobacteriales</taxon>
        <taxon>Weeksellaceae</taxon>
        <taxon>Chryseobacterium group</taxon>
        <taxon>Chryseobacterium</taxon>
    </lineage>
</organism>
<accession>A0A1N6HLB9</accession>
<dbReference type="InterPro" id="IPR037883">
    <property type="entry name" value="Knr4/Smi1-like_sf"/>
</dbReference>
<proteinExistence type="predicted"/>
<dbReference type="Proteomes" id="UP000184782">
    <property type="component" value="Unassembled WGS sequence"/>
</dbReference>
<evidence type="ECO:0000313" key="2">
    <source>
        <dbReference type="Proteomes" id="UP000184782"/>
    </source>
</evidence>